<organism evidence="1 2">
    <name type="scientific">Symbiodinium microadriaticum</name>
    <name type="common">Dinoflagellate</name>
    <name type="synonym">Zooxanthella microadriatica</name>
    <dbReference type="NCBI Taxonomy" id="2951"/>
    <lineage>
        <taxon>Eukaryota</taxon>
        <taxon>Sar</taxon>
        <taxon>Alveolata</taxon>
        <taxon>Dinophyceae</taxon>
        <taxon>Suessiales</taxon>
        <taxon>Symbiodiniaceae</taxon>
        <taxon>Symbiodinium</taxon>
    </lineage>
</organism>
<dbReference type="AlphaFoldDB" id="A0A1Q9C1G4"/>
<proteinExistence type="predicted"/>
<protein>
    <submittedName>
        <fullName evidence="1">Uncharacterized protein</fullName>
    </submittedName>
</protein>
<dbReference type="Gene3D" id="3.30.1360.40">
    <property type="match status" value="1"/>
</dbReference>
<dbReference type="Proteomes" id="UP000186817">
    <property type="component" value="Unassembled WGS sequence"/>
</dbReference>
<dbReference type="GO" id="GO:0005524">
    <property type="term" value="F:ATP binding"/>
    <property type="evidence" value="ECO:0007669"/>
    <property type="project" value="InterPro"/>
</dbReference>
<dbReference type="EMBL" id="LSRX01001932">
    <property type="protein sequence ID" value="OLP76757.1"/>
    <property type="molecule type" value="Genomic_DNA"/>
</dbReference>
<accession>A0A1Q9C1G4</accession>
<dbReference type="SUPFAM" id="SSF56719">
    <property type="entry name" value="Type II DNA topoisomerase"/>
    <property type="match status" value="1"/>
</dbReference>
<keyword evidence="2" id="KW-1185">Reference proteome</keyword>
<evidence type="ECO:0000313" key="1">
    <source>
        <dbReference type="EMBL" id="OLP76757.1"/>
    </source>
</evidence>
<comment type="caution">
    <text evidence="1">The sequence shown here is derived from an EMBL/GenBank/DDBJ whole genome shotgun (WGS) entry which is preliminary data.</text>
</comment>
<dbReference type="InterPro" id="IPR013760">
    <property type="entry name" value="Topo_IIA-like_dom_sf"/>
</dbReference>
<gene>
    <name evidence="1" type="ORF">AK812_SmicGene43268</name>
</gene>
<feature type="non-terminal residue" evidence="1">
    <location>
        <position position="1"/>
    </location>
</feature>
<evidence type="ECO:0000313" key="2">
    <source>
        <dbReference type="Proteomes" id="UP000186817"/>
    </source>
</evidence>
<dbReference type="GO" id="GO:0003918">
    <property type="term" value="F:DNA topoisomerase type II (double strand cut, ATP-hydrolyzing) activity"/>
    <property type="evidence" value="ECO:0007669"/>
    <property type="project" value="InterPro"/>
</dbReference>
<name>A0A1Q9C1G4_SYMMI</name>
<reference evidence="1 2" key="1">
    <citation type="submission" date="2016-02" db="EMBL/GenBank/DDBJ databases">
        <title>Genome analysis of coral dinoflagellate symbionts highlights evolutionary adaptations to a symbiotic lifestyle.</title>
        <authorList>
            <person name="Aranda M."/>
            <person name="Li Y."/>
            <person name="Liew Y.J."/>
            <person name="Baumgarten S."/>
            <person name="Simakov O."/>
            <person name="Wilson M."/>
            <person name="Piel J."/>
            <person name="Ashoor H."/>
            <person name="Bougouffa S."/>
            <person name="Bajic V.B."/>
            <person name="Ryu T."/>
            <person name="Ravasi T."/>
            <person name="Bayer T."/>
            <person name="Micklem G."/>
            <person name="Kim H."/>
            <person name="Bhak J."/>
            <person name="Lajeunesse T.C."/>
            <person name="Voolstra C.R."/>
        </authorList>
    </citation>
    <scope>NUCLEOTIDE SEQUENCE [LARGE SCALE GENOMIC DNA]</scope>
    <source>
        <strain evidence="1 2">CCMP2467</strain>
    </source>
</reference>
<dbReference type="OrthoDB" id="5874881at2759"/>
<sequence length="139" mass="15081">VLSLGSGSGRPSLADVQWIIMAIDPVCAVAVAMLVDECTSILDVSSSPDTVEITELPVGVWTHDFIETVEAKAKAKNVMLKVHKCQDHDDQHVHLLIGFEPGQLLKGGAVDQATSKIEQLLGLRKRLPSQMWLYQAAPI</sequence>